<name>A0A538TLJ8_UNCEI</name>
<reference evidence="1 2" key="1">
    <citation type="journal article" date="2019" name="Nat. Microbiol.">
        <title>Mediterranean grassland soil C-N compound turnover is dependent on rainfall and depth, and is mediated by genomically divergent microorganisms.</title>
        <authorList>
            <person name="Diamond S."/>
            <person name="Andeer P.F."/>
            <person name="Li Z."/>
            <person name="Crits-Christoph A."/>
            <person name="Burstein D."/>
            <person name="Anantharaman K."/>
            <person name="Lane K.R."/>
            <person name="Thomas B.C."/>
            <person name="Pan C."/>
            <person name="Northen T.R."/>
            <person name="Banfield J.F."/>
        </authorList>
    </citation>
    <scope>NUCLEOTIDE SEQUENCE [LARGE SCALE GENOMIC DNA]</scope>
    <source>
        <strain evidence="1">WS_8</strain>
    </source>
</reference>
<dbReference type="GO" id="GO:0019213">
    <property type="term" value="F:deacetylase activity"/>
    <property type="evidence" value="ECO:0007669"/>
    <property type="project" value="InterPro"/>
</dbReference>
<evidence type="ECO:0000313" key="2">
    <source>
        <dbReference type="Proteomes" id="UP000316609"/>
    </source>
</evidence>
<accession>A0A538TLJ8</accession>
<dbReference type="NCBIfam" id="TIGR04001">
    <property type="entry name" value="thiol_BshB1"/>
    <property type="match status" value="1"/>
</dbReference>
<proteinExistence type="predicted"/>
<dbReference type="GO" id="GO:0071793">
    <property type="term" value="P:bacillithiol biosynthetic process"/>
    <property type="evidence" value="ECO:0007669"/>
    <property type="project" value="InterPro"/>
</dbReference>
<dbReference type="Proteomes" id="UP000316609">
    <property type="component" value="Unassembled WGS sequence"/>
</dbReference>
<dbReference type="PANTHER" id="PTHR12993">
    <property type="entry name" value="N-ACETYLGLUCOSAMINYL-PHOSPHATIDYLINOSITOL DE-N-ACETYLASE-RELATED"/>
    <property type="match status" value="1"/>
</dbReference>
<dbReference type="AlphaFoldDB" id="A0A538TLJ8"/>
<organism evidence="1 2">
    <name type="scientific">Eiseniibacteriota bacterium</name>
    <dbReference type="NCBI Taxonomy" id="2212470"/>
    <lineage>
        <taxon>Bacteria</taxon>
        <taxon>Candidatus Eiseniibacteriota</taxon>
    </lineage>
</organism>
<dbReference type="InterPro" id="IPR024078">
    <property type="entry name" value="LmbE-like_dom_sf"/>
</dbReference>
<dbReference type="Gene3D" id="3.40.50.10320">
    <property type="entry name" value="LmbE-like"/>
    <property type="match status" value="1"/>
</dbReference>
<dbReference type="PANTHER" id="PTHR12993:SF30">
    <property type="entry name" value="N-ACETYL-ALPHA-D-GLUCOSAMINYL L-MALATE DEACETYLASE 1"/>
    <property type="match status" value="1"/>
</dbReference>
<dbReference type="EMBL" id="VBOY01000085">
    <property type="protein sequence ID" value="TMQ64492.1"/>
    <property type="molecule type" value="Genomic_DNA"/>
</dbReference>
<dbReference type="GO" id="GO:0016811">
    <property type="term" value="F:hydrolase activity, acting on carbon-nitrogen (but not peptide) bonds, in linear amides"/>
    <property type="evidence" value="ECO:0007669"/>
    <property type="project" value="TreeGrafter"/>
</dbReference>
<dbReference type="InterPro" id="IPR003737">
    <property type="entry name" value="GlcNAc_PI_deacetylase-related"/>
</dbReference>
<evidence type="ECO:0000313" key="1">
    <source>
        <dbReference type="EMBL" id="TMQ64492.1"/>
    </source>
</evidence>
<dbReference type="SUPFAM" id="SSF102588">
    <property type="entry name" value="LmbE-like"/>
    <property type="match status" value="1"/>
</dbReference>
<comment type="caution">
    <text evidence="1">The sequence shown here is derived from an EMBL/GenBank/DDBJ whole genome shotgun (WGS) entry which is preliminary data.</text>
</comment>
<dbReference type="InterPro" id="IPR023842">
    <property type="entry name" value="Bacillithiol_biosynth_BshB1"/>
</dbReference>
<dbReference type="Pfam" id="PF02585">
    <property type="entry name" value="PIG-L"/>
    <property type="match status" value="1"/>
</dbReference>
<protein>
    <submittedName>
        <fullName evidence="1">Bacillithiol biosynthesis deacetylase BshB1</fullName>
    </submittedName>
</protein>
<gene>
    <name evidence="1" type="primary">bshB1</name>
    <name evidence="1" type="ORF">E6K78_09065</name>
</gene>
<sequence>MSLDALFFGAHPDDVELTSGGLATLLASHGHAVGLVDLTRGEAASRGSPDQRAREAEQAARLLGIPLRGNLGLPDLGLDASDRAQQIAVVETLRSHRPRLVVAPEADDAHPDHVAASHLIARACTLAGFVRFEASGERFRPTRLLFALYRSTRRPHLVVDVSGVWDRRMQALRSHASQLEPGPGPATYLAHPEFLGEVESRARVFGASIGARYGEGYRMRGPVPIEDARALLSTAPELRR</sequence>